<dbReference type="Proteomes" id="UP000237347">
    <property type="component" value="Unassembled WGS sequence"/>
</dbReference>
<reference evidence="1 2" key="1">
    <citation type="journal article" date="2018" name="Sci. Data">
        <title>The draft genome sequence of cork oak.</title>
        <authorList>
            <person name="Ramos A.M."/>
            <person name="Usie A."/>
            <person name="Barbosa P."/>
            <person name="Barros P.M."/>
            <person name="Capote T."/>
            <person name="Chaves I."/>
            <person name="Simoes F."/>
            <person name="Abreu I."/>
            <person name="Carrasquinho I."/>
            <person name="Faro C."/>
            <person name="Guimaraes J.B."/>
            <person name="Mendonca D."/>
            <person name="Nobrega F."/>
            <person name="Rodrigues L."/>
            <person name="Saibo N.J.M."/>
            <person name="Varela M.C."/>
            <person name="Egas C."/>
            <person name="Matos J."/>
            <person name="Miguel C.M."/>
            <person name="Oliveira M.M."/>
            <person name="Ricardo C.P."/>
            <person name="Goncalves S."/>
        </authorList>
    </citation>
    <scope>NUCLEOTIDE SEQUENCE [LARGE SCALE GENOMIC DNA]</scope>
    <source>
        <strain evidence="2">cv. HL8</strain>
    </source>
</reference>
<proteinExistence type="predicted"/>
<sequence length="460" mass="52699">MIQFGNCSLLVYDSRFRTNKLKYLIHSLVVFNSDKKAIPVAWIIAPRFASSDVHRWMRALYNRVCTKDPTWKLAGFIVDDPLVDVLTIGDVFDCCVLICFWRVRHAWHKNLVKKCLETKMQDGLSRQWITSAEDKVPLICLRIYWKILLMSQILWITLRRYEAWIVALKSLPLASQETCAAVEFYHSQMKLRLLNEKDPGVYQHADWLVDKFTKVHSYFWLNEYSGKDDFARYWKDEWMSGLTSWHKALKIPDSDVVIQGGCAKVADQLVKYKVYVVWNPGSQFEMGNMCEHMFKVTNLCRKLGSTMPSISIFQYHEALIDMLHCPTHDSLICDHVISLAVCVQKQLNVLVDLDSSQTALDPIQSQTVDNIEQETVEMVLTNQDTELVNESNCMNEDVSAHDENCGAVNDAPCVISSDVCDELNDLATSGNCISGENVGEEIRCAEMDVEPLSILYPRLD</sequence>
<keyword evidence="2" id="KW-1185">Reference proteome</keyword>
<dbReference type="PANTHER" id="PTHR33977">
    <property type="entry name" value="ZINC ION BINDING PROTEIN"/>
    <property type="match status" value="1"/>
</dbReference>
<accession>A0AAW0LQ98</accession>
<name>A0AAW0LQ98_QUESU</name>
<protein>
    <submittedName>
        <fullName evidence="1">Uncharacterized protein</fullName>
    </submittedName>
</protein>
<dbReference type="EMBL" id="PKMF04000066">
    <property type="protein sequence ID" value="KAK7853390.1"/>
    <property type="molecule type" value="Genomic_DNA"/>
</dbReference>
<dbReference type="PANTHER" id="PTHR33977:SF1">
    <property type="entry name" value="ZINC ION BINDING PROTEIN"/>
    <property type="match status" value="1"/>
</dbReference>
<evidence type="ECO:0000313" key="2">
    <source>
        <dbReference type="Proteomes" id="UP000237347"/>
    </source>
</evidence>
<comment type="caution">
    <text evidence="1">The sequence shown here is derived from an EMBL/GenBank/DDBJ whole genome shotgun (WGS) entry which is preliminary data.</text>
</comment>
<gene>
    <name evidence="1" type="ORF">CFP56_036143</name>
</gene>
<dbReference type="AlphaFoldDB" id="A0AAW0LQ98"/>
<organism evidence="1 2">
    <name type="scientific">Quercus suber</name>
    <name type="common">Cork oak</name>
    <dbReference type="NCBI Taxonomy" id="58331"/>
    <lineage>
        <taxon>Eukaryota</taxon>
        <taxon>Viridiplantae</taxon>
        <taxon>Streptophyta</taxon>
        <taxon>Embryophyta</taxon>
        <taxon>Tracheophyta</taxon>
        <taxon>Spermatophyta</taxon>
        <taxon>Magnoliopsida</taxon>
        <taxon>eudicotyledons</taxon>
        <taxon>Gunneridae</taxon>
        <taxon>Pentapetalae</taxon>
        <taxon>rosids</taxon>
        <taxon>fabids</taxon>
        <taxon>Fagales</taxon>
        <taxon>Fagaceae</taxon>
        <taxon>Quercus</taxon>
    </lineage>
</organism>
<evidence type="ECO:0000313" key="1">
    <source>
        <dbReference type="EMBL" id="KAK7853390.1"/>
    </source>
</evidence>